<name>A0ABR8EQ57_NOSLI</name>
<feature type="transmembrane region" description="Helical" evidence="1">
    <location>
        <begin position="103"/>
        <end position="122"/>
    </location>
</feature>
<keyword evidence="1" id="KW-0812">Transmembrane</keyword>
<keyword evidence="3" id="KW-1185">Reference proteome</keyword>
<evidence type="ECO:0000256" key="1">
    <source>
        <dbReference type="SAM" id="Phobius"/>
    </source>
</evidence>
<dbReference type="RefSeq" id="WP_190891554.1">
    <property type="nucleotide sequence ID" value="NZ_JACJTE010000004.1"/>
</dbReference>
<dbReference type="Proteomes" id="UP000604661">
    <property type="component" value="Unassembled WGS sequence"/>
</dbReference>
<dbReference type="Pfam" id="PF20337">
    <property type="entry name" value="DUF6632"/>
    <property type="match status" value="1"/>
</dbReference>
<gene>
    <name evidence="2" type="ORF">H6G95_05290</name>
</gene>
<keyword evidence="1" id="KW-0472">Membrane</keyword>
<feature type="transmembrane region" description="Helical" evidence="1">
    <location>
        <begin position="7"/>
        <end position="30"/>
    </location>
</feature>
<proteinExistence type="predicted"/>
<keyword evidence="1" id="KW-1133">Transmembrane helix</keyword>
<dbReference type="InterPro" id="IPR046572">
    <property type="entry name" value="DUF6632"/>
</dbReference>
<protein>
    <submittedName>
        <fullName evidence="2">Uncharacterized protein</fullName>
    </submittedName>
</protein>
<sequence>MDEQHRYLQIALVVVGIAFLLIYPLMNIWPSGWSWQPGQHEYEQMIVGIYGTLGVFLLRASRKPEAHLSLIWFTVWSSFVHALIMAVQAVIDPMEHGHLVGDIPALILVAVVLGFLASREVVSVHE</sequence>
<accession>A0ABR8EQ57</accession>
<comment type="caution">
    <text evidence="2">The sequence shown here is derived from an EMBL/GenBank/DDBJ whole genome shotgun (WGS) entry which is preliminary data.</text>
</comment>
<feature type="transmembrane region" description="Helical" evidence="1">
    <location>
        <begin position="70"/>
        <end position="91"/>
    </location>
</feature>
<evidence type="ECO:0000313" key="3">
    <source>
        <dbReference type="Proteomes" id="UP000604661"/>
    </source>
</evidence>
<evidence type="ECO:0000313" key="2">
    <source>
        <dbReference type="EMBL" id="MBD2560043.1"/>
    </source>
</evidence>
<dbReference type="EMBL" id="JACJTE010000004">
    <property type="protein sequence ID" value="MBD2560043.1"/>
    <property type="molecule type" value="Genomic_DNA"/>
</dbReference>
<feature type="transmembrane region" description="Helical" evidence="1">
    <location>
        <begin position="42"/>
        <end position="58"/>
    </location>
</feature>
<reference evidence="2 3" key="1">
    <citation type="journal article" date="2020" name="ISME J.">
        <title>Comparative genomics reveals insights into cyanobacterial evolution and habitat adaptation.</title>
        <authorList>
            <person name="Chen M.Y."/>
            <person name="Teng W.K."/>
            <person name="Zhao L."/>
            <person name="Hu C.X."/>
            <person name="Zhou Y.K."/>
            <person name="Han B.P."/>
            <person name="Song L.R."/>
            <person name="Shu W.S."/>
        </authorList>
    </citation>
    <scope>NUCLEOTIDE SEQUENCE [LARGE SCALE GENOMIC DNA]</scope>
    <source>
        <strain evidence="2 3">FACHB-391</strain>
    </source>
</reference>
<organism evidence="2 3">
    <name type="scientific">Nostoc linckia FACHB-391</name>
    <dbReference type="NCBI Taxonomy" id="2692906"/>
    <lineage>
        <taxon>Bacteria</taxon>
        <taxon>Bacillati</taxon>
        <taxon>Cyanobacteriota</taxon>
        <taxon>Cyanophyceae</taxon>
        <taxon>Nostocales</taxon>
        <taxon>Nostocaceae</taxon>
        <taxon>Nostoc</taxon>
    </lineage>
</organism>